<evidence type="ECO:0000256" key="3">
    <source>
        <dbReference type="ARBA" id="ARBA00022519"/>
    </source>
</evidence>
<feature type="binding site" evidence="10">
    <location>
        <position position="8"/>
    </location>
    <ligand>
        <name>Mn(2+)</name>
        <dbReference type="ChEBI" id="CHEBI:29035"/>
        <label>1</label>
    </ligand>
</feature>
<comment type="caution">
    <text evidence="10">Lacks conserved residue(s) required for the propagation of feature annotation.</text>
</comment>
<evidence type="ECO:0000256" key="5">
    <source>
        <dbReference type="ARBA" id="ARBA00022723"/>
    </source>
</evidence>
<evidence type="ECO:0000256" key="10">
    <source>
        <dbReference type="HAMAP-Rule" id="MF_00575"/>
    </source>
</evidence>
<dbReference type="EC" id="3.6.1.54" evidence="10"/>
<dbReference type="AlphaFoldDB" id="A0A432ZPB2"/>
<keyword evidence="4 10" id="KW-0441">Lipid A biosynthesis</keyword>
<dbReference type="UniPathway" id="UPA00359">
    <property type="reaction ID" value="UER00480"/>
</dbReference>
<proteinExistence type="inferred from homology"/>
<dbReference type="Proteomes" id="UP000287996">
    <property type="component" value="Unassembled WGS sequence"/>
</dbReference>
<dbReference type="InterPro" id="IPR029052">
    <property type="entry name" value="Metallo-depent_PP-like"/>
</dbReference>
<dbReference type="HAMAP" id="MF_00575">
    <property type="entry name" value="LpxH"/>
    <property type="match status" value="1"/>
</dbReference>
<feature type="binding site" evidence="10">
    <location>
        <position position="41"/>
    </location>
    <ligand>
        <name>Mn(2+)</name>
        <dbReference type="ChEBI" id="CHEBI:29035"/>
        <label>2</label>
    </ligand>
</feature>
<feature type="binding site" evidence="10">
    <location>
        <position position="10"/>
    </location>
    <ligand>
        <name>Mn(2+)</name>
        <dbReference type="ChEBI" id="CHEBI:29035"/>
        <label>1</label>
    </ligand>
</feature>
<feature type="binding site" evidence="10">
    <location>
        <position position="114"/>
    </location>
    <ligand>
        <name>Mn(2+)</name>
        <dbReference type="ChEBI" id="CHEBI:29035"/>
        <label>2</label>
    </ligand>
</feature>
<comment type="function">
    <text evidence="10">Hydrolyzes the pyrophosphate bond of UDP-2,3-diacylglucosamine to yield 2,3-diacylglucosamine 1-phosphate (lipid X) and UMP by catalyzing the attack of water at the alpha-P atom. Involved in the biosynthesis of lipid A, a phosphorylated glycolipid that anchors the lipopolysaccharide to the outer membrane of the cell.</text>
</comment>
<evidence type="ECO:0000256" key="4">
    <source>
        <dbReference type="ARBA" id="ARBA00022556"/>
    </source>
</evidence>
<keyword evidence="13" id="KW-1185">Reference proteome</keyword>
<comment type="pathway">
    <text evidence="10">Glycolipid biosynthesis; lipid IV(A) biosynthesis; lipid IV(A) from (3R)-3-hydroxytetradecanoyl-[acyl-carrier-protein] and UDP-N-acetyl-alpha-D-glucosamine: step 4/6.</text>
</comment>
<evidence type="ECO:0000256" key="7">
    <source>
        <dbReference type="ARBA" id="ARBA00023098"/>
    </source>
</evidence>
<dbReference type="GO" id="GO:0019897">
    <property type="term" value="C:extrinsic component of plasma membrane"/>
    <property type="evidence" value="ECO:0007669"/>
    <property type="project" value="UniProtKB-UniRule"/>
</dbReference>
<dbReference type="EMBL" id="PIQH01000008">
    <property type="protein sequence ID" value="RUO79730.1"/>
    <property type="molecule type" value="Genomic_DNA"/>
</dbReference>
<dbReference type="OrthoDB" id="9783283at2"/>
<feature type="binding site" evidence="10">
    <location>
        <position position="200"/>
    </location>
    <ligand>
        <name>Mn(2+)</name>
        <dbReference type="ChEBI" id="CHEBI:29035"/>
        <label>1</label>
    </ligand>
</feature>
<comment type="cofactor">
    <cofactor evidence="10">
        <name>Mn(2+)</name>
        <dbReference type="ChEBI" id="CHEBI:29035"/>
    </cofactor>
    <text evidence="10">Binds 2 Mn(2+) ions per subunit in a binuclear metal center.</text>
</comment>
<dbReference type="Gene3D" id="3.60.21.10">
    <property type="match status" value="1"/>
</dbReference>
<dbReference type="InterPro" id="IPR010138">
    <property type="entry name" value="UDP-diacylglucosamine_Hdrlase"/>
</dbReference>
<dbReference type="GO" id="GO:0030145">
    <property type="term" value="F:manganese ion binding"/>
    <property type="evidence" value="ECO:0007669"/>
    <property type="project" value="UniProtKB-UniRule"/>
</dbReference>
<keyword evidence="1 10" id="KW-1003">Cell membrane</keyword>
<keyword evidence="7 10" id="KW-0443">Lipid metabolism</keyword>
<dbReference type="PANTHER" id="PTHR34990">
    <property type="entry name" value="UDP-2,3-DIACYLGLUCOSAMINE HYDROLASE-RELATED"/>
    <property type="match status" value="1"/>
</dbReference>
<feature type="binding site" evidence="10">
    <location>
        <position position="198"/>
    </location>
    <ligand>
        <name>Mn(2+)</name>
        <dbReference type="ChEBI" id="CHEBI:29035"/>
        <label>2</label>
    </ligand>
</feature>
<sequence length="248" mass="27808">MTTCFIADLHLGPQRPDITAAFLTFLERPQRPFQKLYILGDLFDAWLGDDDTSEFAQTIQRALAAVSQRGVEVYFIAGNRDFMVGERWAKACGITLLNDSTTIDLYGTPTLIMHGDTLCSDDLGYQRYRKIIQHPWVKGLLGSLPLRLRMAIANKLRQQSSGQVRHHNVYSLRKLDAVHQTVVQNMQQAGVTQLIHGHTHRPAIHTFALASGAIGQRIVLGDWYQQSSVLYVDDTGPRLVANPLPAHH</sequence>
<organism evidence="12 13">
    <name type="scientific">Idiomarina tyrosinivorans</name>
    <dbReference type="NCBI Taxonomy" id="1445662"/>
    <lineage>
        <taxon>Bacteria</taxon>
        <taxon>Pseudomonadati</taxon>
        <taxon>Pseudomonadota</taxon>
        <taxon>Gammaproteobacteria</taxon>
        <taxon>Alteromonadales</taxon>
        <taxon>Idiomarinaceae</taxon>
        <taxon>Idiomarina</taxon>
    </lineage>
</organism>
<protein>
    <recommendedName>
        <fullName evidence="10">UDP-2,3-diacylglucosamine hydrolase</fullName>
        <ecNumber evidence="10">3.6.1.54</ecNumber>
    </recommendedName>
    <alternativeName>
        <fullName evidence="10">UDP-2,3-diacylglucosamine diphosphatase</fullName>
    </alternativeName>
</protein>
<feature type="binding site" evidence="10">
    <location>
        <position position="79"/>
    </location>
    <ligand>
        <name>Mn(2+)</name>
        <dbReference type="ChEBI" id="CHEBI:29035"/>
        <label>2</label>
    </ligand>
</feature>
<dbReference type="NCBIfam" id="TIGR01854">
    <property type="entry name" value="lipid_A_lpxH"/>
    <property type="match status" value="1"/>
</dbReference>
<evidence type="ECO:0000313" key="13">
    <source>
        <dbReference type="Proteomes" id="UP000287996"/>
    </source>
</evidence>
<evidence type="ECO:0000256" key="2">
    <source>
        <dbReference type="ARBA" id="ARBA00022516"/>
    </source>
</evidence>
<feature type="binding site" evidence="10">
    <location>
        <position position="198"/>
    </location>
    <ligand>
        <name>substrate</name>
    </ligand>
</feature>
<evidence type="ECO:0000256" key="6">
    <source>
        <dbReference type="ARBA" id="ARBA00022801"/>
    </source>
</evidence>
<dbReference type="Pfam" id="PF00149">
    <property type="entry name" value="Metallophos"/>
    <property type="match status" value="1"/>
</dbReference>
<keyword evidence="6 10" id="KW-0378">Hydrolase</keyword>
<dbReference type="SUPFAM" id="SSF56300">
    <property type="entry name" value="Metallo-dependent phosphatases"/>
    <property type="match status" value="1"/>
</dbReference>
<dbReference type="CDD" id="cd07398">
    <property type="entry name" value="MPP_YbbF-LpxH"/>
    <property type="match status" value="1"/>
</dbReference>
<keyword evidence="8 10" id="KW-0472">Membrane</keyword>
<comment type="catalytic activity">
    <reaction evidence="10">
        <text>UDP-2-N,3-O-bis[(3R)-3-hydroxytetradecanoyl]-alpha-D-glucosamine + H2O = 2-N,3-O-bis[(3R)-3-hydroxytetradecanoyl]-alpha-D-glucosaminyl 1-phosphate + UMP + 2 H(+)</text>
        <dbReference type="Rhea" id="RHEA:25213"/>
        <dbReference type="ChEBI" id="CHEBI:15377"/>
        <dbReference type="ChEBI" id="CHEBI:15378"/>
        <dbReference type="ChEBI" id="CHEBI:57865"/>
        <dbReference type="ChEBI" id="CHEBI:57957"/>
        <dbReference type="ChEBI" id="CHEBI:78847"/>
        <dbReference type="EC" id="3.6.1.54"/>
    </reaction>
</comment>
<dbReference type="PANTHER" id="PTHR34990:SF1">
    <property type="entry name" value="UDP-2,3-DIACYLGLUCOSAMINE HYDROLASE"/>
    <property type="match status" value="1"/>
</dbReference>
<feature type="binding site" evidence="10">
    <location>
        <position position="122"/>
    </location>
    <ligand>
        <name>substrate</name>
    </ligand>
</feature>
<evidence type="ECO:0000313" key="12">
    <source>
        <dbReference type="EMBL" id="RUO79730.1"/>
    </source>
</evidence>
<comment type="similarity">
    <text evidence="10">Belongs to the LpxH family.</text>
</comment>
<dbReference type="InterPro" id="IPR004843">
    <property type="entry name" value="Calcineurin-like_PHP"/>
</dbReference>
<evidence type="ECO:0000256" key="1">
    <source>
        <dbReference type="ARBA" id="ARBA00022475"/>
    </source>
</evidence>
<accession>A0A432ZPB2</accession>
<dbReference type="RefSeq" id="WP_126842238.1">
    <property type="nucleotide sequence ID" value="NZ_PIQH01000008.1"/>
</dbReference>
<comment type="subcellular location">
    <subcellularLocation>
        <location evidence="10">Cell inner membrane</location>
        <topology evidence="10">Peripheral membrane protein</topology>
        <orientation evidence="10">Cytoplasmic side</orientation>
    </subcellularLocation>
</comment>
<dbReference type="InterPro" id="IPR043461">
    <property type="entry name" value="LpxH-like"/>
</dbReference>
<gene>
    <name evidence="10" type="primary">lpxH</name>
    <name evidence="12" type="ORF">CWI84_08845</name>
</gene>
<dbReference type="GO" id="GO:0009245">
    <property type="term" value="P:lipid A biosynthetic process"/>
    <property type="evidence" value="ECO:0007669"/>
    <property type="project" value="UniProtKB-UniRule"/>
</dbReference>
<evidence type="ECO:0000256" key="8">
    <source>
        <dbReference type="ARBA" id="ARBA00023136"/>
    </source>
</evidence>
<dbReference type="GO" id="GO:0008758">
    <property type="term" value="F:UDP-2,3-diacylglucosamine hydrolase activity"/>
    <property type="evidence" value="ECO:0007669"/>
    <property type="project" value="UniProtKB-UniRule"/>
</dbReference>
<feature type="binding site" evidence="10">
    <location>
        <position position="160"/>
    </location>
    <ligand>
        <name>substrate</name>
    </ligand>
</feature>
<dbReference type="GO" id="GO:0005737">
    <property type="term" value="C:cytoplasm"/>
    <property type="evidence" value="ECO:0007669"/>
    <property type="project" value="InterPro"/>
</dbReference>
<feature type="binding site" evidence="10">
    <location>
        <position position="41"/>
    </location>
    <ligand>
        <name>Mn(2+)</name>
        <dbReference type="ChEBI" id="CHEBI:29035"/>
        <label>1</label>
    </ligand>
</feature>
<keyword evidence="5 10" id="KW-0479">Metal-binding</keyword>
<feature type="binding site" evidence="10">
    <location>
        <begin position="79"/>
        <end position="80"/>
    </location>
    <ligand>
        <name>substrate</name>
    </ligand>
</feature>
<evidence type="ECO:0000259" key="11">
    <source>
        <dbReference type="Pfam" id="PF00149"/>
    </source>
</evidence>
<feature type="domain" description="Calcineurin-like phosphoesterase" evidence="11">
    <location>
        <begin position="1"/>
        <end position="202"/>
    </location>
</feature>
<reference evidence="12 13" key="1">
    <citation type="journal article" date="2011" name="Front. Microbiol.">
        <title>Genomic signatures of strain selection and enhancement in Bacillus atrophaeus var. globigii, a historical biowarfare simulant.</title>
        <authorList>
            <person name="Gibbons H.S."/>
            <person name="Broomall S.M."/>
            <person name="McNew L.A."/>
            <person name="Daligault H."/>
            <person name="Chapman C."/>
            <person name="Bruce D."/>
            <person name="Karavis M."/>
            <person name="Krepps M."/>
            <person name="McGregor P.A."/>
            <person name="Hong C."/>
            <person name="Park K.H."/>
            <person name="Akmal A."/>
            <person name="Feldman A."/>
            <person name="Lin J.S."/>
            <person name="Chang W.E."/>
            <person name="Higgs B.W."/>
            <person name="Demirev P."/>
            <person name="Lindquist J."/>
            <person name="Liem A."/>
            <person name="Fochler E."/>
            <person name="Read T.D."/>
            <person name="Tapia R."/>
            <person name="Johnson S."/>
            <person name="Bishop-Lilly K.A."/>
            <person name="Detter C."/>
            <person name="Han C."/>
            <person name="Sozhamannan S."/>
            <person name="Rosenzweig C.N."/>
            <person name="Skowronski E.W."/>
        </authorList>
    </citation>
    <scope>NUCLEOTIDE SEQUENCE [LARGE SCALE GENOMIC DNA]</scope>
    <source>
        <strain evidence="12 13">CC-PW-9</strain>
    </source>
</reference>
<keyword evidence="2 10" id="KW-0444">Lipid biosynthesis</keyword>
<name>A0A432ZPB2_9GAMM</name>
<keyword evidence="9 10" id="KW-0464">Manganese</keyword>
<dbReference type="NCBIfam" id="NF003743">
    <property type="entry name" value="PRK05340.1"/>
    <property type="match status" value="1"/>
</dbReference>
<keyword evidence="3 10" id="KW-0997">Cell inner membrane</keyword>
<comment type="caution">
    <text evidence="12">The sequence shown here is derived from an EMBL/GenBank/DDBJ whole genome shotgun (WGS) entry which is preliminary data.</text>
</comment>
<evidence type="ECO:0000256" key="9">
    <source>
        <dbReference type="ARBA" id="ARBA00023211"/>
    </source>
</evidence>